<evidence type="ECO:0000256" key="1">
    <source>
        <dbReference type="ARBA" id="ARBA00022723"/>
    </source>
</evidence>
<dbReference type="AlphaFoldDB" id="A0A8S0XPS0"/>
<gene>
    <name evidence="7" type="ORF">AAE3_LOCUS4330</name>
</gene>
<protein>
    <recommendedName>
        <fullName evidence="6">MYND-type domain-containing protein</fullName>
    </recommendedName>
</protein>
<evidence type="ECO:0000313" key="8">
    <source>
        <dbReference type="Proteomes" id="UP000467700"/>
    </source>
</evidence>
<feature type="region of interest" description="Disordered" evidence="5">
    <location>
        <begin position="300"/>
        <end position="330"/>
    </location>
</feature>
<organism evidence="7 8">
    <name type="scientific">Cyclocybe aegerita</name>
    <name type="common">Black poplar mushroom</name>
    <name type="synonym">Agrocybe aegerita</name>
    <dbReference type="NCBI Taxonomy" id="1973307"/>
    <lineage>
        <taxon>Eukaryota</taxon>
        <taxon>Fungi</taxon>
        <taxon>Dikarya</taxon>
        <taxon>Basidiomycota</taxon>
        <taxon>Agaricomycotina</taxon>
        <taxon>Agaricomycetes</taxon>
        <taxon>Agaricomycetidae</taxon>
        <taxon>Agaricales</taxon>
        <taxon>Agaricineae</taxon>
        <taxon>Bolbitiaceae</taxon>
        <taxon>Cyclocybe</taxon>
    </lineage>
</organism>
<dbReference type="InterPro" id="IPR002893">
    <property type="entry name" value="Znf_MYND"/>
</dbReference>
<dbReference type="Pfam" id="PF01753">
    <property type="entry name" value="zf-MYND"/>
    <property type="match status" value="1"/>
</dbReference>
<evidence type="ECO:0000256" key="5">
    <source>
        <dbReference type="SAM" id="MobiDB-lite"/>
    </source>
</evidence>
<evidence type="ECO:0000259" key="6">
    <source>
        <dbReference type="PROSITE" id="PS50865"/>
    </source>
</evidence>
<keyword evidence="2 4" id="KW-0863">Zinc-finger</keyword>
<evidence type="ECO:0000313" key="7">
    <source>
        <dbReference type="EMBL" id="CAA7262177.1"/>
    </source>
</evidence>
<feature type="domain" description="MYND-type" evidence="6">
    <location>
        <begin position="255"/>
        <end position="300"/>
    </location>
</feature>
<dbReference type="SUPFAM" id="SSF144232">
    <property type="entry name" value="HIT/MYND zinc finger-like"/>
    <property type="match status" value="1"/>
</dbReference>
<proteinExistence type="predicted"/>
<feature type="compositionally biased region" description="Acidic residues" evidence="5">
    <location>
        <begin position="305"/>
        <end position="321"/>
    </location>
</feature>
<dbReference type="PROSITE" id="PS50865">
    <property type="entry name" value="ZF_MYND_2"/>
    <property type="match status" value="1"/>
</dbReference>
<evidence type="ECO:0000256" key="3">
    <source>
        <dbReference type="ARBA" id="ARBA00022833"/>
    </source>
</evidence>
<dbReference type="OrthoDB" id="341421at2759"/>
<evidence type="ECO:0000256" key="2">
    <source>
        <dbReference type="ARBA" id="ARBA00022771"/>
    </source>
</evidence>
<keyword evidence="8" id="KW-1185">Reference proteome</keyword>
<keyword evidence="1" id="KW-0479">Metal-binding</keyword>
<dbReference type="Proteomes" id="UP000467700">
    <property type="component" value="Unassembled WGS sequence"/>
</dbReference>
<dbReference type="GO" id="GO:0008270">
    <property type="term" value="F:zinc ion binding"/>
    <property type="evidence" value="ECO:0007669"/>
    <property type="project" value="UniProtKB-KW"/>
</dbReference>
<evidence type="ECO:0000256" key="4">
    <source>
        <dbReference type="PROSITE-ProRule" id="PRU00134"/>
    </source>
</evidence>
<dbReference type="Gene3D" id="6.10.140.2220">
    <property type="match status" value="1"/>
</dbReference>
<comment type="caution">
    <text evidence="7">The sequence shown here is derived from an EMBL/GenBank/DDBJ whole genome shotgun (WGS) entry which is preliminary data.</text>
</comment>
<sequence>MSCRELHWSWYRMKERRRHVGMPVTCLLAFLPSPSQMATDDKKSALPKDFMKKCCEEDPKFAFEQDASLYHACFKSATAPGPYGRKASSYFHKQGIKECNERLERWTTEKVRAGTAKERADDTLEYGLRLASGARVSFNEDAAYDIFTKLIADDAQPASARAIAANLACTILKRKLLPSEKQPSADKFDLGKAFALMEISAMFGLFAWCGLHLIQLCERQGDAPNWERIAMPHLRKAYDTFREETGTQRMIFDLCSVCNRAPPPRVKMKRCSGHCPEDKKPLYCGRACQKVDWPKHRKWYKPEESSSDSDEEWTTDSDREDWEYSSKDDL</sequence>
<reference evidence="7 8" key="1">
    <citation type="submission" date="2020-01" db="EMBL/GenBank/DDBJ databases">
        <authorList>
            <person name="Gupta K D."/>
        </authorList>
    </citation>
    <scope>NUCLEOTIDE SEQUENCE [LARGE SCALE GENOMIC DNA]</scope>
</reference>
<dbReference type="EMBL" id="CACVBS010000035">
    <property type="protein sequence ID" value="CAA7262177.1"/>
    <property type="molecule type" value="Genomic_DNA"/>
</dbReference>
<keyword evidence="3" id="KW-0862">Zinc</keyword>
<name>A0A8S0XPS0_CYCAE</name>
<accession>A0A8S0XPS0</accession>